<dbReference type="KEGG" id="fmr:Fuma_01481"/>
<keyword evidence="5" id="KW-0732">Signal</keyword>
<dbReference type="InterPro" id="IPR008979">
    <property type="entry name" value="Galactose-bd-like_sf"/>
</dbReference>
<dbReference type="PANTHER" id="PTHR33546:SF1">
    <property type="entry name" value="LARGE, MULTIFUNCTIONAL SECRETED PROTEIN"/>
    <property type="match status" value="1"/>
</dbReference>
<dbReference type="Proteomes" id="UP000187735">
    <property type="component" value="Chromosome"/>
</dbReference>
<dbReference type="InterPro" id="IPR013427">
    <property type="entry name" value="Haem-bd_dom_put"/>
</dbReference>
<dbReference type="GO" id="GO:0009055">
    <property type="term" value="F:electron transfer activity"/>
    <property type="evidence" value="ECO:0007669"/>
    <property type="project" value="InterPro"/>
</dbReference>
<dbReference type="InterPro" id="IPR011989">
    <property type="entry name" value="ARM-like"/>
</dbReference>
<evidence type="ECO:0000313" key="8">
    <source>
        <dbReference type="Proteomes" id="UP000187735"/>
    </source>
</evidence>
<proteinExistence type="predicted"/>
<dbReference type="RefSeq" id="WP_077023576.1">
    <property type="nucleotide sequence ID" value="NZ_CP017641.1"/>
</dbReference>
<keyword evidence="2 4" id="KW-0479">Metal-binding</keyword>
<dbReference type="InterPro" id="IPR011042">
    <property type="entry name" value="6-blade_b-propeller_TolB-like"/>
</dbReference>
<dbReference type="GO" id="GO:0020037">
    <property type="term" value="F:heme binding"/>
    <property type="evidence" value="ECO:0007669"/>
    <property type="project" value="InterPro"/>
</dbReference>
<organism evidence="7 8">
    <name type="scientific">Fuerstiella marisgermanici</name>
    <dbReference type="NCBI Taxonomy" id="1891926"/>
    <lineage>
        <taxon>Bacteria</taxon>
        <taxon>Pseudomonadati</taxon>
        <taxon>Planctomycetota</taxon>
        <taxon>Planctomycetia</taxon>
        <taxon>Planctomycetales</taxon>
        <taxon>Planctomycetaceae</taxon>
        <taxon>Fuerstiella</taxon>
    </lineage>
</organism>
<sequence precursor="true">MTRSLLAPCLALFFCLSAATAAEWETVSVPGEQDFTGFAWYRTWLKPHPSFFNKHERDLYGESVILNVRGLTGAHELHINGKKIGSGGQFPPEFKDGRDGNHRHKIPSGTFVPDQWNEIAFRVYNPEGKSGFLTEAPFIMNYFEECVFEGKWEFRKGDEPSVGGALKEKPTTSAFSDFHQSNRVLGEAAKLFHGDKLPPEESFAKMKAADDLTVELMLAEPLVAQPTHFSFDSRGRLWVSQYRQYPYPAGLKMISRDRYYRSHYDKVPPAPPNHVHGRDIVSIHEDTDGDGKYDKHKIFQDGLNMANAAIRGRGGVWVMHTPYLLFYPDKDFDDVPDGPPVVHLQGFGMEDTHSVANGLTWGMDGWLYGAQGSTTTCHVTRPGIDPPKAPGVYFQGCMVWRYHPETHRFEIFAEGGGNNFGLELDAGGRLFTGNNGGQTRGWHYMQGGLHLMQGTTPNKFGPVRNPFAFGELPHMGTEQPIPRFTHFATLVESTALPKKYQNSFFSVEPLHNFVIASGRNVLGATFRTDDIGKVLTSDDFAFRPVYIGNAPDGSVLVADFYEHYIAHGQHYQSQIDPTTGRIFRLRGKEEKLEQDLNLHSKTTDELIALLDHPNRWHRHTAVRLLGERKDKSSAAPLRQLVAEGEGLKSLNALWALYQGFGLDDETALAALQHPYPMTRYWAVRLICDDVGFAHKRKTIGLADSLGELKDGPTEVSHSLLQAILKQAAVEDNAEVRSQIAGSARRLPASQGLTLVKAVLKHREDIDDLYVPLLCWWVLEMNLDRDREAVMALFEDADFRSEPMVVKHILSRMMRGLALKGKNHDLQQCARLLELADNKEQVDQLLSGFEQAFAGRRMIGLPTKLAKALVDSGRSSLELRVRLGDEAATAEAIAALSNDKAPSEERSAVARTLGEVKAADSVEPLLNVALTATDSALQRAALTAVAAFDDAEIAERVLNHFAKFPADVQPAFFDVMFSRIAWTRQLVNAIASGTIPTDGIPNDVAVQLRMHSDPSIANLATQHLGEGEALKPEDIRQRVQQVRAILDGGTGNPYAGEATFMTRCAACHKLFHKGGKVGPDLTPYQRGNLDTLLTSVVAPSAEIREGFEYMSVVTVEGRILSGFLVDQDNQIITLRVKAGEDVRIETKDVDEIAPVGRSLMPNGLLNGLSDQQLRDFFAYLRISQPISQ</sequence>
<dbReference type="GO" id="GO:0046872">
    <property type="term" value="F:metal ion binding"/>
    <property type="evidence" value="ECO:0007669"/>
    <property type="project" value="UniProtKB-KW"/>
</dbReference>
<evidence type="ECO:0000256" key="1">
    <source>
        <dbReference type="ARBA" id="ARBA00022617"/>
    </source>
</evidence>
<evidence type="ECO:0000256" key="4">
    <source>
        <dbReference type="PROSITE-ProRule" id="PRU00433"/>
    </source>
</evidence>
<keyword evidence="1 4" id="KW-0349">Heme</keyword>
<dbReference type="PROSITE" id="PS51007">
    <property type="entry name" value="CYTC"/>
    <property type="match status" value="1"/>
</dbReference>
<dbReference type="Pfam" id="PF23500">
    <property type="entry name" value="DUF7133"/>
    <property type="match status" value="1"/>
</dbReference>
<dbReference type="SUPFAM" id="SSF49785">
    <property type="entry name" value="Galactose-binding domain-like"/>
    <property type="match status" value="1"/>
</dbReference>
<dbReference type="PANTHER" id="PTHR33546">
    <property type="entry name" value="LARGE, MULTIFUNCTIONAL SECRETED PROTEIN-RELATED"/>
    <property type="match status" value="1"/>
</dbReference>
<dbReference type="NCBIfam" id="TIGR02603">
    <property type="entry name" value="CxxCH_TIGR02603"/>
    <property type="match status" value="1"/>
</dbReference>
<keyword evidence="3 4" id="KW-0408">Iron</keyword>
<dbReference type="SUPFAM" id="SSF46626">
    <property type="entry name" value="Cytochrome c"/>
    <property type="match status" value="1"/>
</dbReference>
<protein>
    <submittedName>
        <fullName evidence="7">Putative membrane-bound dehydrogenase domain protein</fullName>
    </submittedName>
</protein>
<dbReference type="EMBL" id="CP017641">
    <property type="protein sequence ID" value="APZ91885.1"/>
    <property type="molecule type" value="Genomic_DNA"/>
</dbReference>
<feature type="chain" id="PRO_5012681731" evidence="5">
    <location>
        <begin position="22"/>
        <end position="1187"/>
    </location>
</feature>
<accession>A0A1P8WCU4</accession>
<dbReference type="Gene3D" id="2.60.120.260">
    <property type="entry name" value="Galactose-binding domain-like"/>
    <property type="match status" value="1"/>
</dbReference>
<dbReference type="SUPFAM" id="SSF50952">
    <property type="entry name" value="Soluble quinoprotein glucose dehydrogenase"/>
    <property type="match status" value="1"/>
</dbReference>
<evidence type="ECO:0000256" key="2">
    <source>
        <dbReference type="ARBA" id="ARBA00022723"/>
    </source>
</evidence>
<dbReference type="InterPro" id="IPR013428">
    <property type="entry name" value="Membrane-bound_put_N"/>
</dbReference>
<dbReference type="NCBIfam" id="TIGR02604">
    <property type="entry name" value="Piru_Ver_Nterm"/>
    <property type="match status" value="1"/>
</dbReference>
<evidence type="ECO:0000256" key="5">
    <source>
        <dbReference type="SAM" id="SignalP"/>
    </source>
</evidence>
<name>A0A1P8WCU4_9PLAN</name>
<evidence type="ECO:0000259" key="6">
    <source>
        <dbReference type="PROSITE" id="PS51007"/>
    </source>
</evidence>
<dbReference type="STRING" id="1891926.Fuma_01481"/>
<dbReference type="InterPro" id="IPR016024">
    <property type="entry name" value="ARM-type_fold"/>
</dbReference>
<dbReference type="SUPFAM" id="SSF48371">
    <property type="entry name" value="ARM repeat"/>
    <property type="match status" value="1"/>
</dbReference>
<feature type="domain" description="Cytochrome c" evidence="6">
    <location>
        <begin position="1050"/>
        <end position="1183"/>
    </location>
</feature>
<dbReference type="InterPro" id="IPR011041">
    <property type="entry name" value="Quinoprot_gluc/sorb_DH_b-prop"/>
</dbReference>
<evidence type="ECO:0000256" key="3">
    <source>
        <dbReference type="ARBA" id="ARBA00023004"/>
    </source>
</evidence>
<gene>
    <name evidence="7" type="ORF">Fuma_01481</name>
</gene>
<dbReference type="InterPro" id="IPR009056">
    <property type="entry name" value="Cyt_c-like_dom"/>
</dbReference>
<reference evidence="7 8" key="1">
    <citation type="journal article" date="2016" name="Front. Microbiol.">
        <title>Fuerstia marisgermanicae gen. nov., sp. nov., an Unusual Member of the Phylum Planctomycetes from the German Wadden Sea.</title>
        <authorList>
            <person name="Kohn T."/>
            <person name="Heuer A."/>
            <person name="Jogler M."/>
            <person name="Vollmers J."/>
            <person name="Boedeker C."/>
            <person name="Bunk B."/>
            <person name="Rast P."/>
            <person name="Borchert D."/>
            <person name="Glockner I."/>
            <person name="Freese H.M."/>
            <person name="Klenk H.P."/>
            <person name="Overmann J."/>
            <person name="Kaster A.K."/>
            <person name="Rohde M."/>
            <person name="Wiegand S."/>
            <person name="Jogler C."/>
        </authorList>
    </citation>
    <scope>NUCLEOTIDE SEQUENCE [LARGE SCALE GENOMIC DNA]</scope>
    <source>
        <strain evidence="7 8">NH11</strain>
    </source>
</reference>
<evidence type="ECO:0000313" key="7">
    <source>
        <dbReference type="EMBL" id="APZ91885.1"/>
    </source>
</evidence>
<dbReference type="InterPro" id="IPR055557">
    <property type="entry name" value="DUF7133"/>
</dbReference>
<dbReference type="InterPro" id="IPR036909">
    <property type="entry name" value="Cyt_c-like_dom_sf"/>
</dbReference>
<dbReference type="Gene3D" id="2.120.10.30">
    <property type="entry name" value="TolB, C-terminal domain"/>
    <property type="match status" value="1"/>
</dbReference>
<dbReference type="Gene3D" id="1.25.10.10">
    <property type="entry name" value="Leucine-rich Repeat Variant"/>
    <property type="match status" value="1"/>
</dbReference>
<feature type="signal peptide" evidence="5">
    <location>
        <begin position="1"/>
        <end position="21"/>
    </location>
</feature>
<dbReference type="OrthoDB" id="225269at2"/>
<keyword evidence="8" id="KW-1185">Reference proteome</keyword>
<dbReference type="AlphaFoldDB" id="A0A1P8WCU4"/>
<dbReference type="Gene3D" id="1.10.760.10">
    <property type="entry name" value="Cytochrome c-like domain"/>
    <property type="match status" value="1"/>
</dbReference>